<dbReference type="BioCyc" id="CNIT1237085:G1324-2887-MONOMER"/>
<name>K0IEM5_NITGG</name>
<dbReference type="RefSeq" id="WP_015020340.1">
    <property type="nucleotide sequence ID" value="NC_018719.1"/>
</dbReference>
<dbReference type="InParanoid" id="K0IEM5"/>
<evidence type="ECO:0000313" key="3">
    <source>
        <dbReference type="EMBL" id="AFU59806.1"/>
    </source>
</evidence>
<dbReference type="GeneID" id="13794906"/>
<dbReference type="STRING" id="1237085.Ngar_c28870"/>
<proteinExistence type="predicted"/>
<reference evidence="3 4" key="1">
    <citation type="journal article" date="2012" name="Environ. Microbiol.">
        <title>The genome of the ammonia-oxidizing Candidatus Nitrososphaera gargensis: insights into metabolic versatility and environmental adaptations.</title>
        <authorList>
            <person name="Spang A."/>
            <person name="Poehlein A."/>
            <person name="Offre P."/>
            <person name="Zumbragel S."/>
            <person name="Haider S."/>
            <person name="Rychlik N."/>
            <person name="Nowka B."/>
            <person name="Schmeisser C."/>
            <person name="Lebedeva E.V."/>
            <person name="Rattei T."/>
            <person name="Bohm C."/>
            <person name="Schmid M."/>
            <person name="Galushko A."/>
            <person name="Hatzenpichler R."/>
            <person name="Weinmaier T."/>
            <person name="Daniel R."/>
            <person name="Schleper C."/>
            <person name="Spieck E."/>
            <person name="Streit W."/>
            <person name="Wagner M."/>
        </authorList>
    </citation>
    <scope>NUCLEOTIDE SEQUENCE [LARGE SCALE GENOMIC DNA]</scope>
    <source>
        <strain evidence="4">Ga9.2</strain>
    </source>
</reference>
<dbReference type="SUPFAM" id="SSF52172">
    <property type="entry name" value="CheY-like"/>
    <property type="match status" value="1"/>
</dbReference>
<dbReference type="EMBL" id="CP002408">
    <property type="protein sequence ID" value="AFU59806.1"/>
    <property type="molecule type" value="Genomic_DNA"/>
</dbReference>
<sequence>MLSPATKRIMVVDDEHDIVAIIQNILKRYGYNNVDSFTNPIEALHEFEGANGSSYDNNRYDLLILDIRMPVISGYEFAKKAKSIDPKIKVILMTAFEIDDDKSRQDLPVMKYDELVKKPFALNSICKAVERQLASQ</sequence>
<dbReference type="AlphaFoldDB" id="K0IEM5"/>
<dbReference type="KEGG" id="nga:Ngar_c28870"/>
<dbReference type="InterPro" id="IPR001789">
    <property type="entry name" value="Sig_transdc_resp-reg_receiver"/>
</dbReference>
<dbReference type="PANTHER" id="PTHR44591:SF3">
    <property type="entry name" value="RESPONSE REGULATORY DOMAIN-CONTAINING PROTEIN"/>
    <property type="match status" value="1"/>
</dbReference>
<dbReference type="InterPro" id="IPR050595">
    <property type="entry name" value="Bact_response_regulator"/>
</dbReference>
<dbReference type="InterPro" id="IPR011006">
    <property type="entry name" value="CheY-like_superfamily"/>
</dbReference>
<dbReference type="OrthoDB" id="9652at2157"/>
<dbReference type="Gene3D" id="3.40.50.2300">
    <property type="match status" value="1"/>
</dbReference>
<dbReference type="CDD" id="cd00156">
    <property type="entry name" value="REC"/>
    <property type="match status" value="1"/>
</dbReference>
<keyword evidence="4" id="KW-1185">Reference proteome</keyword>
<dbReference type="Proteomes" id="UP000008037">
    <property type="component" value="Chromosome"/>
</dbReference>
<organism evidence="3 4">
    <name type="scientific">Nitrososphaera gargensis (strain Ga9.2)</name>
    <dbReference type="NCBI Taxonomy" id="1237085"/>
    <lineage>
        <taxon>Archaea</taxon>
        <taxon>Nitrososphaerota</taxon>
        <taxon>Nitrososphaeria</taxon>
        <taxon>Nitrososphaerales</taxon>
        <taxon>Nitrososphaeraceae</taxon>
        <taxon>Nitrososphaera</taxon>
    </lineage>
</organism>
<dbReference type="SMART" id="SM00448">
    <property type="entry name" value="REC"/>
    <property type="match status" value="1"/>
</dbReference>
<keyword evidence="1" id="KW-0597">Phosphoprotein</keyword>
<evidence type="ECO:0000313" key="4">
    <source>
        <dbReference type="Proteomes" id="UP000008037"/>
    </source>
</evidence>
<accession>K0IEM5</accession>
<evidence type="ECO:0000256" key="1">
    <source>
        <dbReference type="ARBA" id="ARBA00022553"/>
    </source>
</evidence>
<dbReference type="Pfam" id="PF00072">
    <property type="entry name" value="Response_reg"/>
    <property type="match status" value="1"/>
</dbReference>
<gene>
    <name evidence="3" type="ordered locus">Ngar_c28870</name>
</gene>
<dbReference type="HOGENOM" id="CLU_000445_69_8_2"/>
<dbReference type="PROSITE" id="PS50110">
    <property type="entry name" value="RESPONSE_REGULATORY"/>
    <property type="match status" value="1"/>
</dbReference>
<protein>
    <submittedName>
        <fullName evidence="3">Putative signal transduction response regulator, receiver domain protein</fullName>
    </submittedName>
</protein>
<dbReference type="PANTHER" id="PTHR44591">
    <property type="entry name" value="STRESS RESPONSE REGULATOR PROTEIN 1"/>
    <property type="match status" value="1"/>
</dbReference>
<dbReference type="GO" id="GO:0000160">
    <property type="term" value="P:phosphorelay signal transduction system"/>
    <property type="evidence" value="ECO:0007669"/>
    <property type="project" value="InterPro"/>
</dbReference>
<feature type="domain" description="Response regulatory" evidence="2">
    <location>
        <begin position="8"/>
        <end position="133"/>
    </location>
</feature>
<evidence type="ECO:0000259" key="2">
    <source>
        <dbReference type="PROSITE" id="PS50110"/>
    </source>
</evidence>